<dbReference type="Pfam" id="PF17283">
    <property type="entry name" value="Zn_ribbon_SprT"/>
    <property type="match status" value="1"/>
</dbReference>
<keyword evidence="2 4" id="KW-0479">Metal-binding</keyword>
<sequence>MSLPSQKELQELVNRLSLQFFGKPYENEVAFNSRLRTTGGRYMPSERKIELNPKYAREMDEQEFEGIIKHELCHHHLFIEGKGYKHGDADFKKLLQRTGSPRFCKPLPSQKNSYKYVYQCKDCHQLYKRQRRIDISKYRCGKCKGKLKMIRSSNTQ</sequence>
<dbReference type="InterPro" id="IPR006640">
    <property type="entry name" value="SprT-like_domain"/>
</dbReference>
<name>A0ABU5CKK5_9BACI</name>
<keyword evidence="1 4" id="KW-0963">Cytoplasm</keyword>
<accession>A0ABU5CKK5</accession>
<keyword evidence="3 4" id="KW-0862">Zinc</keyword>
<feature type="active site" evidence="4">
    <location>
        <position position="71"/>
    </location>
</feature>
<dbReference type="InterPro" id="IPR023524">
    <property type="entry name" value="Uncharacterised_SprT-like"/>
</dbReference>
<organism evidence="6 7">
    <name type="scientific">Tigheibacillus jepli</name>
    <dbReference type="NCBI Taxonomy" id="3035914"/>
    <lineage>
        <taxon>Bacteria</taxon>
        <taxon>Bacillati</taxon>
        <taxon>Bacillota</taxon>
        <taxon>Bacilli</taxon>
        <taxon>Bacillales</taxon>
        <taxon>Bacillaceae</taxon>
        <taxon>Tigheibacillus</taxon>
    </lineage>
</organism>
<evidence type="ECO:0000256" key="3">
    <source>
        <dbReference type="ARBA" id="ARBA00022833"/>
    </source>
</evidence>
<gene>
    <name evidence="6" type="ORF">P5G51_017470</name>
</gene>
<comment type="similarity">
    <text evidence="4">Belongs to the SprT family.</text>
</comment>
<dbReference type="EMBL" id="JAROCA020000003">
    <property type="protein sequence ID" value="MDY0406888.1"/>
    <property type="molecule type" value="Genomic_DNA"/>
</dbReference>
<proteinExistence type="inferred from homology"/>
<comment type="subcellular location">
    <subcellularLocation>
        <location evidence="4">Cytoplasm</location>
    </subcellularLocation>
</comment>
<evidence type="ECO:0000259" key="5">
    <source>
        <dbReference type="SMART" id="SM00731"/>
    </source>
</evidence>
<evidence type="ECO:0000256" key="4">
    <source>
        <dbReference type="HAMAP-Rule" id="MF_00745"/>
    </source>
</evidence>
<dbReference type="Gene3D" id="3.30.2010.10">
    <property type="entry name" value="Metalloproteases ('zincins'), catalytic domain"/>
    <property type="match status" value="1"/>
</dbReference>
<evidence type="ECO:0000313" key="6">
    <source>
        <dbReference type="EMBL" id="MDY0406888.1"/>
    </source>
</evidence>
<feature type="binding site" evidence="4">
    <location>
        <position position="74"/>
    </location>
    <ligand>
        <name>Zn(2+)</name>
        <dbReference type="ChEBI" id="CHEBI:29105"/>
    </ligand>
</feature>
<evidence type="ECO:0000256" key="2">
    <source>
        <dbReference type="ARBA" id="ARBA00022723"/>
    </source>
</evidence>
<feature type="domain" description="SprT-like" evidence="5">
    <location>
        <begin position="7"/>
        <end position="150"/>
    </location>
</feature>
<dbReference type="InterPro" id="IPR035240">
    <property type="entry name" value="SprT_Zn_ribbon"/>
</dbReference>
<comment type="caution">
    <text evidence="6">The sequence shown here is derived from an EMBL/GenBank/DDBJ whole genome shotgun (WGS) entry which is preliminary data.</text>
</comment>
<dbReference type="Proteomes" id="UP001228376">
    <property type="component" value="Unassembled WGS sequence"/>
</dbReference>
<dbReference type="Pfam" id="PF10263">
    <property type="entry name" value="SprT-like"/>
    <property type="match status" value="1"/>
</dbReference>
<evidence type="ECO:0000256" key="1">
    <source>
        <dbReference type="ARBA" id="ARBA00022490"/>
    </source>
</evidence>
<dbReference type="RefSeq" id="WP_306066002.1">
    <property type="nucleotide sequence ID" value="NZ_JAROCA020000003.1"/>
</dbReference>
<feature type="binding site" evidence="4">
    <location>
        <position position="70"/>
    </location>
    <ligand>
        <name>Zn(2+)</name>
        <dbReference type="ChEBI" id="CHEBI:29105"/>
    </ligand>
</feature>
<evidence type="ECO:0000313" key="7">
    <source>
        <dbReference type="Proteomes" id="UP001228376"/>
    </source>
</evidence>
<dbReference type="SMART" id="SM00731">
    <property type="entry name" value="SprT"/>
    <property type="match status" value="1"/>
</dbReference>
<dbReference type="NCBIfam" id="NF003339">
    <property type="entry name" value="PRK04351.1"/>
    <property type="match status" value="1"/>
</dbReference>
<reference evidence="6 7" key="1">
    <citation type="submission" date="2023-10" db="EMBL/GenBank/DDBJ databases">
        <title>179-bfca-hs.</title>
        <authorList>
            <person name="Miliotis G."/>
            <person name="Sengupta P."/>
            <person name="Hameed A."/>
            <person name="Chuvochina M."/>
            <person name="Mcdonagh F."/>
            <person name="Simpson A.C."/>
            <person name="Singh N.K."/>
            <person name="Rekha P.D."/>
            <person name="Raman K."/>
            <person name="Hugenholtz P."/>
            <person name="Venkateswaran K."/>
        </authorList>
    </citation>
    <scope>NUCLEOTIDE SEQUENCE [LARGE SCALE GENOMIC DNA]</scope>
    <source>
        <strain evidence="6 7">179-BFC-A-HS</strain>
    </source>
</reference>
<protein>
    <recommendedName>
        <fullName evidence="4">Protein SprT-like</fullName>
    </recommendedName>
</protein>
<dbReference type="HAMAP" id="MF_00745">
    <property type="entry name" value="SprT_like"/>
    <property type="match status" value="1"/>
</dbReference>
<keyword evidence="7" id="KW-1185">Reference proteome</keyword>
<comment type="cofactor">
    <cofactor evidence="4">
        <name>Zn(2+)</name>
        <dbReference type="ChEBI" id="CHEBI:29105"/>
    </cofactor>
    <text evidence="4">Binds 1 zinc ion.</text>
</comment>